<dbReference type="InterPro" id="IPR020821">
    <property type="entry name" value="ENPP1-3/EXOG-like_nuc-like"/>
</dbReference>
<dbReference type="Gene3D" id="3.40.570.10">
    <property type="entry name" value="Extracellular Endonuclease, subunit A"/>
    <property type="match status" value="1"/>
</dbReference>
<reference evidence="5" key="2">
    <citation type="submission" date="2021-04" db="EMBL/GenBank/DDBJ databases">
        <authorList>
            <person name="Gilroy R."/>
        </authorList>
    </citation>
    <scope>NUCLEOTIDE SEQUENCE</scope>
    <source>
        <strain evidence="5">1193</strain>
    </source>
</reference>
<reference evidence="5" key="1">
    <citation type="journal article" date="2021" name="PeerJ">
        <title>Extensive microbial diversity within the chicken gut microbiome revealed by metagenomics and culture.</title>
        <authorList>
            <person name="Gilroy R."/>
            <person name="Ravi A."/>
            <person name="Getino M."/>
            <person name="Pursley I."/>
            <person name="Horton D.L."/>
            <person name="Alikhan N.F."/>
            <person name="Baker D."/>
            <person name="Gharbi K."/>
            <person name="Hall N."/>
            <person name="Watson M."/>
            <person name="Adriaenssens E.M."/>
            <person name="Foster-Nyarko E."/>
            <person name="Jarju S."/>
            <person name="Secka A."/>
            <person name="Antonio M."/>
            <person name="Oren A."/>
            <person name="Chaudhuri R.R."/>
            <person name="La Ragione R."/>
            <person name="Hildebrand F."/>
            <person name="Pallen M.J."/>
        </authorList>
    </citation>
    <scope>NUCLEOTIDE SEQUENCE</scope>
    <source>
        <strain evidence="5">1193</strain>
    </source>
</reference>
<keyword evidence="5" id="KW-0540">Nuclease</keyword>
<dbReference type="InterPro" id="IPR040255">
    <property type="entry name" value="Non-specific_endonuclease"/>
</dbReference>
<name>A0A9D1WKR0_9GAMM</name>
<dbReference type="Pfam" id="PF01223">
    <property type="entry name" value="Endonuclease_NS"/>
    <property type="match status" value="1"/>
</dbReference>
<organism evidence="5 6">
    <name type="scientific">Candidatus Halomonas stercoripullorum</name>
    <dbReference type="NCBI Taxonomy" id="2838617"/>
    <lineage>
        <taxon>Bacteria</taxon>
        <taxon>Pseudomonadati</taxon>
        <taxon>Pseudomonadota</taxon>
        <taxon>Gammaproteobacteria</taxon>
        <taxon>Oceanospirillales</taxon>
        <taxon>Halomonadaceae</taxon>
        <taxon>Halomonas</taxon>
    </lineage>
</organism>
<evidence type="ECO:0000313" key="5">
    <source>
        <dbReference type="EMBL" id="HIX60724.1"/>
    </source>
</evidence>
<feature type="active site" description="Proton acceptor" evidence="1">
    <location>
        <position position="131"/>
    </location>
</feature>
<feature type="domain" description="ENPP1-3/EXOG-like endonuclease/phosphodiesterase" evidence="3">
    <location>
        <begin position="72"/>
        <end position="268"/>
    </location>
</feature>
<dbReference type="GO" id="GO:0016787">
    <property type="term" value="F:hydrolase activity"/>
    <property type="evidence" value="ECO:0007669"/>
    <property type="project" value="InterPro"/>
</dbReference>
<accession>A0A9D1WKR0</accession>
<dbReference type="SMART" id="SM00477">
    <property type="entry name" value="NUC"/>
    <property type="match status" value="1"/>
</dbReference>
<dbReference type="GO" id="GO:0004519">
    <property type="term" value="F:endonuclease activity"/>
    <property type="evidence" value="ECO:0007669"/>
    <property type="project" value="UniProtKB-KW"/>
</dbReference>
<dbReference type="GO" id="GO:0046872">
    <property type="term" value="F:metal ion binding"/>
    <property type="evidence" value="ECO:0007669"/>
    <property type="project" value="UniProtKB-KW"/>
</dbReference>
<proteinExistence type="predicted"/>
<dbReference type="PANTHER" id="PTHR13966:SF5">
    <property type="entry name" value="ENDONUCLEASE G, MITOCHONDRIAL"/>
    <property type="match status" value="1"/>
</dbReference>
<keyword evidence="5" id="KW-0378">Hydrolase</keyword>
<sequence>MFFTRSRTRRRRSALPNWRSRTRRFAITLVFVAVGSGLWYTQEQQYRDQLSWMGTPTWERLTPLTFHRVLRNEGFLVGWSDVRVNPLWVSYQLYEVENPRAGPRPDFQRDWRTLWPVGTDHYAGSGYDRGHLAPNYAIAAVHGSQAQRDTFYMSNMSPQRPDLNRRLWQRLEEVVMDHFVERFGVVQVITGPVFAERFVDGVTQRVGLVEIPEAFYKIVVVPAEEPMALAFIMPQEVHGNEPLDEFLVSIDEVEARTGLNFFPSLAEDVAAVLEGEVVTEGWRLEEVARLPARF</sequence>
<dbReference type="Proteomes" id="UP000824248">
    <property type="component" value="Unassembled WGS sequence"/>
</dbReference>
<dbReference type="InterPro" id="IPR044925">
    <property type="entry name" value="His-Me_finger_sf"/>
</dbReference>
<dbReference type="SMART" id="SM00892">
    <property type="entry name" value="Endonuclease_NS"/>
    <property type="match status" value="1"/>
</dbReference>
<dbReference type="SUPFAM" id="SSF54060">
    <property type="entry name" value="His-Me finger endonucleases"/>
    <property type="match status" value="1"/>
</dbReference>
<dbReference type="InterPro" id="IPR044929">
    <property type="entry name" value="DNA/RNA_non-sp_Endonuclease_sf"/>
</dbReference>
<protein>
    <submittedName>
        <fullName evidence="5">DNA/RNA non-specific endonuclease</fullName>
    </submittedName>
</protein>
<evidence type="ECO:0000313" key="6">
    <source>
        <dbReference type="Proteomes" id="UP000824248"/>
    </source>
</evidence>
<dbReference type="AlphaFoldDB" id="A0A9D1WKR0"/>
<gene>
    <name evidence="5" type="ORF">H9854_00565</name>
</gene>
<feature type="binding site" evidence="2">
    <location>
        <position position="164"/>
    </location>
    <ligand>
        <name>Mg(2+)</name>
        <dbReference type="ChEBI" id="CHEBI:18420"/>
        <note>catalytic</note>
    </ligand>
</feature>
<evidence type="ECO:0000259" key="4">
    <source>
        <dbReference type="SMART" id="SM00892"/>
    </source>
</evidence>
<evidence type="ECO:0000259" key="3">
    <source>
        <dbReference type="SMART" id="SM00477"/>
    </source>
</evidence>
<dbReference type="PANTHER" id="PTHR13966">
    <property type="entry name" value="ENDONUCLEASE RELATED"/>
    <property type="match status" value="1"/>
</dbReference>
<keyword evidence="2" id="KW-0479">Metal-binding</keyword>
<feature type="domain" description="DNA/RNA non-specific endonuclease/pyrophosphatase/phosphodiesterase" evidence="4">
    <location>
        <begin position="71"/>
        <end position="268"/>
    </location>
</feature>
<dbReference type="EMBL" id="DXFC01000018">
    <property type="protein sequence ID" value="HIX60724.1"/>
    <property type="molecule type" value="Genomic_DNA"/>
</dbReference>
<comment type="caution">
    <text evidence="5">The sequence shown here is derived from an EMBL/GenBank/DDBJ whole genome shotgun (WGS) entry which is preliminary data.</text>
</comment>
<keyword evidence="5" id="KW-0255">Endonuclease</keyword>
<dbReference type="InterPro" id="IPR001604">
    <property type="entry name" value="Endo_G_ENPP1-like_dom"/>
</dbReference>
<evidence type="ECO:0000256" key="2">
    <source>
        <dbReference type="PIRSR" id="PIRSR640255-2"/>
    </source>
</evidence>
<dbReference type="GO" id="GO:0003676">
    <property type="term" value="F:nucleic acid binding"/>
    <property type="evidence" value="ECO:0007669"/>
    <property type="project" value="InterPro"/>
</dbReference>
<evidence type="ECO:0000256" key="1">
    <source>
        <dbReference type="PIRSR" id="PIRSR640255-1"/>
    </source>
</evidence>